<accession>A0A975WAF6</accession>
<feature type="transmembrane region" description="Helical" evidence="1">
    <location>
        <begin position="262"/>
        <end position="279"/>
    </location>
</feature>
<feature type="transmembrane region" description="Helical" evidence="1">
    <location>
        <begin position="207"/>
        <end position="228"/>
    </location>
</feature>
<feature type="transmembrane region" description="Helical" evidence="1">
    <location>
        <begin position="77"/>
        <end position="99"/>
    </location>
</feature>
<dbReference type="RefSeq" id="WP_048532049.1">
    <property type="nucleotide sequence ID" value="NZ_FNYY01000007.1"/>
</dbReference>
<dbReference type="Proteomes" id="UP000182932">
    <property type="component" value="Unassembled WGS sequence"/>
</dbReference>
<keyword evidence="4" id="KW-1185">Reference proteome</keyword>
<dbReference type="PANTHER" id="PTHR22911:SF135">
    <property type="entry name" value="BLR4310 PROTEIN"/>
    <property type="match status" value="1"/>
</dbReference>
<keyword evidence="1" id="KW-1133">Transmembrane helix</keyword>
<feature type="domain" description="EamA" evidence="2">
    <location>
        <begin position="147"/>
        <end position="273"/>
    </location>
</feature>
<organism evidence="3 4">
    <name type="scientific">Marinovum algicola</name>
    <dbReference type="NCBI Taxonomy" id="42444"/>
    <lineage>
        <taxon>Bacteria</taxon>
        <taxon>Pseudomonadati</taxon>
        <taxon>Pseudomonadota</taxon>
        <taxon>Alphaproteobacteria</taxon>
        <taxon>Rhodobacterales</taxon>
        <taxon>Roseobacteraceae</taxon>
        <taxon>Marinovum</taxon>
    </lineage>
</organism>
<evidence type="ECO:0000256" key="1">
    <source>
        <dbReference type="SAM" id="Phobius"/>
    </source>
</evidence>
<dbReference type="InterPro" id="IPR000620">
    <property type="entry name" value="EamA_dom"/>
</dbReference>
<proteinExistence type="predicted"/>
<dbReference type="Pfam" id="PF00892">
    <property type="entry name" value="EamA"/>
    <property type="match status" value="2"/>
</dbReference>
<name>A0A975WAF6_9RHOB</name>
<feature type="transmembrane region" description="Helical" evidence="1">
    <location>
        <begin position="6"/>
        <end position="24"/>
    </location>
</feature>
<evidence type="ECO:0000313" key="3">
    <source>
        <dbReference type="EMBL" id="SEJ56003.1"/>
    </source>
</evidence>
<dbReference type="SUPFAM" id="SSF103481">
    <property type="entry name" value="Multidrug resistance efflux transporter EmrE"/>
    <property type="match status" value="2"/>
</dbReference>
<keyword evidence="1" id="KW-0812">Transmembrane</keyword>
<feature type="transmembrane region" description="Helical" evidence="1">
    <location>
        <begin position="240"/>
        <end position="256"/>
    </location>
</feature>
<feature type="transmembrane region" description="Helical" evidence="1">
    <location>
        <begin position="120"/>
        <end position="141"/>
    </location>
</feature>
<comment type="caution">
    <text evidence="3">The sequence shown here is derived from an EMBL/GenBank/DDBJ whole genome shotgun (WGS) entry which is preliminary data.</text>
</comment>
<feature type="transmembrane region" description="Helical" evidence="1">
    <location>
        <begin position="36"/>
        <end position="57"/>
    </location>
</feature>
<dbReference type="PANTHER" id="PTHR22911">
    <property type="entry name" value="ACYL-MALONYL CONDENSING ENZYME-RELATED"/>
    <property type="match status" value="1"/>
</dbReference>
<evidence type="ECO:0000259" key="2">
    <source>
        <dbReference type="Pfam" id="PF00892"/>
    </source>
</evidence>
<sequence>MQVLRAILFMTASMACLALSDLFIKLSAQSLPPGQVMFFLSLGGTLLFMLIAALRGIPLVSPAFWHPTVMSRNLAEVLAALGMVTGIAWTPLPMVAAIMQTTPLLVTLGAALFLGEAVGWRRWAAILAGLVGMLLVIRPGMAGFEPAALLVALGACGLAARDLLTRRVPAAINSLTLSTWGFGATVPAGLVLMLIMGPDWSTGGGGFAYIGVAVVVTTSGYYLVTAAMRLAPAAIVSPFRYSRLVFTMGLGVIVLGDRPDTLTLLGAAIILISGLYTFFRERQLARAPVQAPA</sequence>
<feature type="domain" description="EamA" evidence="2">
    <location>
        <begin position="5"/>
        <end position="137"/>
    </location>
</feature>
<dbReference type="AlphaFoldDB" id="A0A975WAF6"/>
<feature type="transmembrane region" description="Helical" evidence="1">
    <location>
        <begin position="176"/>
        <end position="195"/>
    </location>
</feature>
<dbReference type="GeneID" id="80818568"/>
<gene>
    <name evidence="3" type="ORF">SAMN04487940_10789</name>
</gene>
<protein>
    <submittedName>
        <fullName evidence="3">EamA-like transporter family protein</fullName>
    </submittedName>
</protein>
<dbReference type="GO" id="GO:0016020">
    <property type="term" value="C:membrane"/>
    <property type="evidence" value="ECO:0007669"/>
    <property type="project" value="InterPro"/>
</dbReference>
<dbReference type="InterPro" id="IPR037185">
    <property type="entry name" value="EmrE-like"/>
</dbReference>
<evidence type="ECO:0000313" key="4">
    <source>
        <dbReference type="Proteomes" id="UP000182932"/>
    </source>
</evidence>
<keyword evidence="1" id="KW-0472">Membrane</keyword>
<dbReference type="PROSITE" id="PS51257">
    <property type="entry name" value="PROKAR_LIPOPROTEIN"/>
    <property type="match status" value="1"/>
</dbReference>
<dbReference type="EMBL" id="FNYY01000007">
    <property type="protein sequence ID" value="SEJ56003.1"/>
    <property type="molecule type" value="Genomic_DNA"/>
</dbReference>
<reference evidence="3 4" key="1">
    <citation type="submission" date="2016-10" db="EMBL/GenBank/DDBJ databases">
        <authorList>
            <person name="Varghese N."/>
            <person name="Submissions S."/>
        </authorList>
    </citation>
    <scope>NUCLEOTIDE SEQUENCE [LARGE SCALE GENOMIC DNA]</scope>
    <source>
        <strain evidence="3 4">FF3</strain>
    </source>
</reference>